<dbReference type="InParanoid" id="A0A059CEK8"/>
<name>A0A059CEK8_EUCGR</name>
<dbReference type="EMBL" id="KK198756">
    <property type="protein sequence ID" value="KCW76689.1"/>
    <property type="molecule type" value="Genomic_DNA"/>
</dbReference>
<dbReference type="Gramene" id="KCW76689">
    <property type="protein sequence ID" value="KCW76689"/>
    <property type="gene ID" value="EUGRSUZ_D01051"/>
</dbReference>
<accession>A0A059CEK8</accession>
<reference evidence="1" key="1">
    <citation type="submission" date="2013-07" db="EMBL/GenBank/DDBJ databases">
        <title>The genome of Eucalyptus grandis.</title>
        <authorList>
            <person name="Schmutz J."/>
            <person name="Hayes R."/>
            <person name="Myburg A."/>
            <person name="Tuskan G."/>
            <person name="Grattapaglia D."/>
            <person name="Rokhsar D.S."/>
        </authorList>
    </citation>
    <scope>NUCLEOTIDE SEQUENCE</scope>
    <source>
        <tissue evidence="1">Leaf extractions</tissue>
    </source>
</reference>
<organism evidence="1">
    <name type="scientific">Eucalyptus grandis</name>
    <name type="common">Flooded gum</name>
    <dbReference type="NCBI Taxonomy" id="71139"/>
    <lineage>
        <taxon>Eukaryota</taxon>
        <taxon>Viridiplantae</taxon>
        <taxon>Streptophyta</taxon>
        <taxon>Embryophyta</taxon>
        <taxon>Tracheophyta</taxon>
        <taxon>Spermatophyta</taxon>
        <taxon>Magnoliopsida</taxon>
        <taxon>eudicotyledons</taxon>
        <taxon>Gunneridae</taxon>
        <taxon>Pentapetalae</taxon>
        <taxon>rosids</taxon>
        <taxon>malvids</taxon>
        <taxon>Myrtales</taxon>
        <taxon>Myrtaceae</taxon>
        <taxon>Myrtoideae</taxon>
        <taxon>Eucalypteae</taxon>
        <taxon>Eucalyptus</taxon>
    </lineage>
</organism>
<protein>
    <submittedName>
        <fullName evidence="1">Uncharacterized protein</fullName>
    </submittedName>
</protein>
<evidence type="ECO:0000313" key="1">
    <source>
        <dbReference type="EMBL" id="KCW76689.1"/>
    </source>
</evidence>
<gene>
    <name evidence="1" type="ORF">EUGRSUZ_D01051</name>
</gene>
<sequence length="66" mass="7441">MPSFAVKSITEFIMQQGVTLTAEHMRSEDTFRKPCQSNATLMHCCLTSEGALRKQCHANAYVDLVY</sequence>
<proteinExistence type="predicted"/>
<dbReference type="AlphaFoldDB" id="A0A059CEK8"/>